<evidence type="ECO:0000313" key="4">
    <source>
        <dbReference type="EMBL" id="CAD8973369.1"/>
    </source>
</evidence>
<dbReference type="EMBL" id="HBFX01040505">
    <property type="protein sequence ID" value="CAD8973369.1"/>
    <property type="molecule type" value="Transcribed_RNA"/>
</dbReference>
<accession>A0A6T8L9D8</accession>
<evidence type="ECO:0000313" key="3">
    <source>
        <dbReference type="EMBL" id="CAD8745674.1"/>
    </source>
</evidence>
<gene>
    <name evidence="4" type="ORF">HAND00432_LOCUS24370</name>
    <name evidence="3" type="ORF">HAND1043_LOCUS12170</name>
</gene>
<proteinExistence type="predicted"/>
<reference evidence="3" key="1">
    <citation type="submission" date="2021-01" db="EMBL/GenBank/DDBJ databases">
        <authorList>
            <person name="Corre E."/>
            <person name="Pelletier E."/>
            <person name="Niang G."/>
            <person name="Scheremetjew M."/>
            <person name="Finn R."/>
            <person name="Kale V."/>
            <person name="Holt S."/>
            <person name="Cochrane G."/>
            <person name="Meng A."/>
            <person name="Brown T."/>
            <person name="Cohen L."/>
        </authorList>
    </citation>
    <scope>NUCLEOTIDE SEQUENCE</scope>
    <source>
        <strain evidence="3">CCMP441</strain>
        <strain evidence="4">CCMP644</strain>
    </source>
</reference>
<organism evidence="3">
    <name type="scientific">Hemiselmis andersenii</name>
    <name type="common">Cryptophyte alga</name>
    <dbReference type="NCBI Taxonomy" id="464988"/>
    <lineage>
        <taxon>Eukaryota</taxon>
        <taxon>Cryptophyceae</taxon>
        <taxon>Cryptomonadales</taxon>
        <taxon>Hemiselmidaceae</taxon>
        <taxon>Hemiselmis</taxon>
    </lineage>
</organism>
<protein>
    <submittedName>
        <fullName evidence="3">Uncharacterized protein</fullName>
    </submittedName>
</protein>
<dbReference type="AlphaFoldDB" id="A0A6T8L9D8"/>
<feature type="region of interest" description="Disordered" evidence="1">
    <location>
        <begin position="135"/>
        <end position="161"/>
    </location>
</feature>
<dbReference type="EMBL" id="HBFK01019612">
    <property type="protein sequence ID" value="CAD8745674.1"/>
    <property type="molecule type" value="Transcribed_RNA"/>
</dbReference>
<sequence>MQRLVGLAGGLVVAAMLCVAGLSVTQRGAGRAGVLLERGARTQELWDNYWPGYRSVRARYQRVKAMVEARNKGLHQKADWDPSGGKNLADPIKFCKDSFPPASFFDQQEFHACLTAIGAKKVNLEVGDSNIVTDITGAPAGRHQPDGPDSLSPGSDGWARN</sequence>
<feature type="chain" id="PRO_5036393717" evidence="2">
    <location>
        <begin position="22"/>
        <end position="161"/>
    </location>
</feature>
<evidence type="ECO:0000256" key="1">
    <source>
        <dbReference type="SAM" id="MobiDB-lite"/>
    </source>
</evidence>
<feature type="signal peptide" evidence="2">
    <location>
        <begin position="1"/>
        <end position="21"/>
    </location>
</feature>
<name>A0A6T8L9D8_HEMAN</name>
<keyword evidence="2" id="KW-0732">Signal</keyword>
<evidence type="ECO:0000256" key="2">
    <source>
        <dbReference type="SAM" id="SignalP"/>
    </source>
</evidence>